<dbReference type="InterPro" id="IPR050300">
    <property type="entry name" value="GDXG_lipolytic_enzyme"/>
</dbReference>
<dbReference type="Gene3D" id="3.40.50.1820">
    <property type="entry name" value="alpha/beta hydrolase"/>
    <property type="match status" value="1"/>
</dbReference>
<evidence type="ECO:0000313" key="6">
    <source>
        <dbReference type="Proteomes" id="UP000004881"/>
    </source>
</evidence>
<evidence type="ECO:0000313" key="5">
    <source>
        <dbReference type="EMBL" id="GAB44594.1"/>
    </source>
</evidence>
<evidence type="ECO:0000256" key="2">
    <source>
        <dbReference type="ARBA" id="ARBA00022801"/>
    </source>
</evidence>
<dbReference type="PROSITE" id="PS01174">
    <property type="entry name" value="LIPASE_GDXG_SER"/>
    <property type="match status" value="1"/>
</dbReference>
<accession>A0ABQ0HFD7</accession>
<keyword evidence="2" id="KW-0378">Hydrolase</keyword>
<dbReference type="InterPro" id="IPR029058">
    <property type="entry name" value="AB_hydrolase_fold"/>
</dbReference>
<name>A0ABQ0HFD7_9ACTN</name>
<protein>
    <submittedName>
        <fullName evidence="5">Esterase</fullName>
    </submittedName>
</protein>
<gene>
    <name evidence="5" type="ORF">GOTRE_069_00820</name>
</gene>
<dbReference type="Pfam" id="PF07859">
    <property type="entry name" value="Abhydrolase_3"/>
    <property type="match status" value="1"/>
</dbReference>
<dbReference type="SUPFAM" id="SSF53474">
    <property type="entry name" value="alpha/beta-Hydrolases"/>
    <property type="match status" value="1"/>
</dbReference>
<comment type="similarity">
    <text evidence="1">Belongs to the 'GDXG' lipolytic enzyme family.</text>
</comment>
<keyword evidence="6" id="KW-1185">Reference proteome</keyword>
<dbReference type="Proteomes" id="UP000004881">
    <property type="component" value="Unassembled WGS sequence"/>
</dbReference>
<feature type="active site" evidence="3">
    <location>
        <position position="202"/>
    </location>
</feature>
<evidence type="ECO:0000256" key="3">
    <source>
        <dbReference type="PROSITE-ProRule" id="PRU10038"/>
    </source>
</evidence>
<reference evidence="5 6" key="1">
    <citation type="submission" date="2012-02" db="EMBL/GenBank/DDBJ databases">
        <title>Whole genome shotgun sequence of Gordonia terrae NBRC 100016.</title>
        <authorList>
            <person name="Takarada H."/>
            <person name="Hosoyama A."/>
            <person name="Tsuchikane K."/>
            <person name="Katsumata H."/>
            <person name="Yamazaki S."/>
            <person name="Fujita N."/>
        </authorList>
    </citation>
    <scope>NUCLEOTIDE SEQUENCE [LARGE SCALE GENOMIC DNA]</scope>
    <source>
        <strain evidence="5 6">NBRC 100016</strain>
    </source>
</reference>
<comment type="caution">
    <text evidence="5">The sequence shown here is derived from an EMBL/GenBank/DDBJ whole genome shotgun (WGS) entry which is preliminary data.</text>
</comment>
<dbReference type="InterPro" id="IPR033140">
    <property type="entry name" value="Lipase_GDXG_put_SER_AS"/>
</dbReference>
<organism evidence="5 6">
    <name type="scientific">Gordonia terrae NBRC 100016</name>
    <dbReference type="NCBI Taxonomy" id="1089454"/>
    <lineage>
        <taxon>Bacteria</taxon>
        <taxon>Bacillati</taxon>
        <taxon>Actinomycetota</taxon>
        <taxon>Actinomycetes</taxon>
        <taxon>Mycobacteriales</taxon>
        <taxon>Gordoniaceae</taxon>
        <taxon>Gordonia</taxon>
    </lineage>
</organism>
<evidence type="ECO:0000259" key="4">
    <source>
        <dbReference type="Pfam" id="PF07859"/>
    </source>
</evidence>
<evidence type="ECO:0000256" key="1">
    <source>
        <dbReference type="ARBA" id="ARBA00010515"/>
    </source>
</evidence>
<feature type="domain" description="Alpha/beta hydrolase fold-3" evidence="4">
    <location>
        <begin position="129"/>
        <end position="330"/>
    </location>
</feature>
<dbReference type="EMBL" id="BAFD01000069">
    <property type="protein sequence ID" value="GAB44594.1"/>
    <property type="molecule type" value="Genomic_DNA"/>
</dbReference>
<sequence length="358" mass="39004">MASGIYRQVMSVAVPAGEPVADPVLVEHPFGRLGVDPHGSRRSRAVNAYLARVTWPMMAAAGVSHPRVTAQMIQRTRPALNRTIERLNPPPANTRVEIVREGFRGGQVRGEWVTGRHASAPSPGSRIIYYLHGSGYVVCSPRTHRGLVGRLGNRTGLPAFSLDYRLAPEHAWPCAGNDTIRGYRWLLSQGYRAEDIVIAGDSAGGHLALDLLAVNHATGTPQPGSMVLFSPLYDPTFELAVRNQRTGVRDPIIDAVPARKILRLYTRTAAPDHPRMRVRLTPDMALPNTLIQYGAREVMGADARATHDEITGAGGVSVIQAWPDQGHVFQLIPRLSAEARSAIDIAARFIEVTAPDRQ</sequence>
<proteinExistence type="inferred from homology"/>
<dbReference type="PANTHER" id="PTHR48081:SF30">
    <property type="entry name" value="ACETYL-HYDROLASE LIPR-RELATED"/>
    <property type="match status" value="1"/>
</dbReference>
<dbReference type="PANTHER" id="PTHR48081">
    <property type="entry name" value="AB HYDROLASE SUPERFAMILY PROTEIN C4A8.06C"/>
    <property type="match status" value="1"/>
</dbReference>
<dbReference type="InterPro" id="IPR013094">
    <property type="entry name" value="AB_hydrolase_3"/>
</dbReference>